<sequence>MYNIGIDFKLKKEFASYINVLESTDYSIIDLANKQLVQDLDIILIQENTSKELKDICEQILILKAETNALIWVLSTNFNQINRVIYLQLGADLVIDLEQEKTECFILQLKNTLNRLQKNEPLIDAAECTEQKSNSKLELYPDCLRVSIGDQKNIQLTPLEFSTLAILKKHEGELLTYETLFHAIWGDLNEDKQYRVNNLVFHLRKKIEKNTKNPVFIKTIRSRGYMLVL</sequence>
<dbReference type="CDD" id="cd00383">
    <property type="entry name" value="trans_reg_C"/>
    <property type="match status" value="1"/>
</dbReference>
<dbReference type="RefSeq" id="WP_069647191.1">
    <property type="nucleotide sequence ID" value="NZ_MIJZ01000016.1"/>
</dbReference>
<organism evidence="6 7">
    <name type="scientific">Enterococcus ureasiticus</name>
    <dbReference type="NCBI Taxonomy" id="903984"/>
    <lineage>
        <taxon>Bacteria</taxon>
        <taxon>Bacillati</taxon>
        <taxon>Bacillota</taxon>
        <taxon>Bacilli</taxon>
        <taxon>Lactobacillales</taxon>
        <taxon>Enterococcaceae</taxon>
        <taxon>Enterococcus</taxon>
    </lineage>
</organism>
<dbReference type="InterPro" id="IPR036388">
    <property type="entry name" value="WH-like_DNA-bd_sf"/>
</dbReference>
<dbReference type="GO" id="GO:0003677">
    <property type="term" value="F:DNA binding"/>
    <property type="evidence" value="ECO:0007669"/>
    <property type="project" value="UniProtKB-UniRule"/>
</dbReference>
<keyword evidence="2 4" id="KW-0238">DNA-binding</keyword>
<evidence type="ECO:0000256" key="4">
    <source>
        <dbReference type="PROSITE-ProRule" id="PRU01091"/>
    </source>
</evidence>
<dbReference type="InterPro" id="IPR001867">
    <property type="entry name" value="OmpR/PhoB-type_DNA-bd"/>
</dbReference>
<comment type="caution">
    <text evidence="6">The sequence shown here is derived from an EMBL/GenBank/DDBJ whole genome shotgun (WGS) entry which is preliminary data.</text>
</comment>
<keyword evidence="1" id="KW-0805">Transcription regulation</keyword>
<dbReference type="STRING" id="903984.BCR21_14270"/>
<evidence type="ECO:0000313" key="6">
    <source>
        <dbReference type="EMBL" id="OEG09513.1"/>
    </source>
</evidence>
<dbReference type="OrthoDB" id="9802426at2"/>
<dbReference type="AlphaFoldDB" id="A0A1E5G9Y8"/>
<dbReference type="EMBL" id="MIJZ01000016">
    <property type="protein sequence ID" value="OEG09513.1"/>
    <property type="molecule type" value="Genomic_DNA"/>
</dbReference>
<evidence type="ECO:0000256" key="1">
    <source>
        <dbReference type="ARBA" id="ARBA00023015"/>
    </source>
</evidence>
<gene>
    <name evidence="6" type="ORF">BCR21_14270</name>
</gene>
<dbReference type="Proteomes" id="UP000094068">
    <property type="component" value="Unassembled WGS sequence"/>
</dbReference>
<dbReference type="GO" id="GO:0000160">
    <property type="term" value="P:phosphorelay signal transduction system"/>
    <property type="evidence" value="ECO:0007669"/>
    <property type="project" value="InterPro"/>
</dbReference>
<dbReference type="SUPFAM" id="SSF46894">
    <property type="entry name" value="C-terminal effector domain of the bipartite response regulators"/>
    <property type="match status" value="1"/>
</dbReference>
<dbReference type="GO" id="GO:0006355">
    <property type="term" value="P:regulation of DNA-templated transcription"/>
    <property type="evidence" value="ECO:0007669"/>
    <property type="project" value="InterPro"/>
</dbReference>
<keyword evidence="3" id="KW-0804">Transcription</keyword>
<protein>
    <recommendedName>
        <fullName evidence="5">OmpR/PhoB-type domain-containing protein</fullName>
    </recommendedName>
</protein>
<accession>A0A1E5G9Y8</accession>
<proteinExistence type="predicted"/>
<keyword evidence="7" id="KW-1185">Reference proteome</keyword>
<feature type="domain" description="OmpR/PhoB-type" evidence="5">
    <location>
        <begin position="129"/>
        <end position="229"/>
    </location>
</feature>
<dbReference type="Pfam" id="PF00486">
    <property type="entry name" value="Trans_reg_C"/>
    <property type="match status" value="1"/>
</dbReference>
<name>A0A1E5G9Y8_9ENTE</name>
<feature type="DNA-binding region" description="OmpR/PhoB-type" evidence="4">
    <location>
        <begin position="129"/>
        <end position="229"/>
    </location>
</feature>
<dbReference type="Gene3D" id="1.10.10.10">
    <property type="entry name" value="Winged helix-like DNA-binding domain superfamily/Winged helix DNA-binding domain"/>
    <property type="match status" value="1"/>
</dbReference>
<evidence type="ECO:0000313" key="7">
    <source>
        <dbReference type="Proteomes" id="UP000094068"/>
    </source>
</evidence>
<dbReference type="PROSITE" id="PS51755">
    <property type="entry name" value="OMPR_PHOB"/>
    <property type="match status" value="1"/>
</dbReference>
<reference evidence="7" key="1">
    <citation type="submission" date="2016-09" db="EMBL/GenBank/DDBJ databases">
        <authorList>
            <person name="Gulvik C.A."/>
        </authorList>
    </citation>
    <scope>NUCLEOTIDE SEQUENCE [LARGE SCALE GENOMIC DNA]</scope>
    <source>
        <strain evidence="7">DSM 23328</strain>
    </source>
</reference>
<evidence type="ECO:0000256" key="2">
    <source>
        <dbReference type="ARBA" id="ARBA00023125"/>
    </source>
</evidence>
<dbReference type="InterPro" id="IPR016032">
    <property type="entry name" value="Sig_transdc_resp-reg_C-effctor"/>
</dbReference>
<dbReference type="SMART" id="SM00862">
    <property type="entry name" value="Trans_reg_C"/>
    <property type="match status" value="1"/>
</dbReference>
<evidence type="ECO:0000256" key="3">
    <source>
        <dbReference type="ARBA" id="ARBA00023163"/>
    </source>
</evidence>
<evidence type="ECO:0000259" key="5">
    <source>
        <dbReference type="PROSITE" id="PS51755"/>
    </source>
</evidence>